<evidence type="ECO:0000256" key="5">
    <source>
        <dbReference type="ARBA" id="ARBA00023014"/>
    </source>
</evidence>
<comment type="caution">
    <text evidence="10">The sequence shown here is derived from an EMBL/GenBank/DDBJ whole genome shotgun (WGS) entry which is preliminary data.</text>
</comment>
<dbReference type="PROSITE" id="PS50937">
    <property type="entry name" value="HTH_MERR_2"/>
    <property type="match status" value="1"/>
</dbReference>
<keyword evidence="5" id="KW-0411">Iron-sulfur</keyword>
<sequence length="156" mass="17443">MTTMISPHDELTIGELAARSGVAPSALRYYESLGMIRSLRTAAGHRRYQRGVIRRVAFIVFAQRIGLSLDEIREELGKLSPQCAPTKADWNRLTGNWKRRIDQSIAEMQVLRDSLNDCIGCGCLTLERCRLANPQDKAAKNGAGPRYWLGDKSPVK</sequence>
<dbReference type="OrthoDB" id="9802944at2"/>
<gene>
    <name evidence="10" type="ORF">EV696_11135</name>
</gene>
<keyword evidence="4" id="KW-0408">Iron</keyword>
<dbReference type="Proteomes" id="UP000295375">
    <property type="component" value="Unassembled WGS sequence"/>
</dbReference>
<dbReference type="EMBL" id="SNYM01000011">
    <property type="protein sequence ID" value="TDQ47107.1"/>
    <property type="molecule type" value="Genomic_DNA"/>
</dbReference>
<dbReference type="SMART" id="SM00422">
    <property type="entry name" value="HTH_MERR"/>
    <property type="match status" value="1"/>
</dbReference>
<name>A0A4V3D7A3_9GAMM</name>
<dbReference type="InterPro" id="IPR000551">
    <property type="entry name" value="MerR-type_HTH_dom"/>
</dbReference>
<dbReference type="InterPro" id="IPR015358">
    <property type="entry name" value="Tscrpt_reg_MerR_DNA-bd"/>
</dbReference>
<evidence type="ECO:0000256" key="7">
    <source>
        <dbReference type="ARBA" id="ARBA00023125"/>
    </source>
</evidence>
<organism evidence="10 11">
    <name type="scientific">Permianibacter aggregans</name>
    <dbReference type="NCBI Taxonomy" id="1510150"/>
    <lineage>
        <taxon>Bacteria</taxon>
        <taxon>Pseudomonadati</taxon>
        <taxon>Pseudomonadota</taxon>
        <taxon>Gammaproteobacteria</taxon>
        <taxon>Pseudomonadales</taxon>
        <taxon>Pseudomonadaceae</taxon>
        <taxon>Permianibacter</taxon>
    </lineage>
</organism>
<keyword evidence="3" id="KW-0479">Metal-binding</keyword>
<dbReference type="Pfam" id="PF09278">
    <property type="entry name" value="MerR-DNA-bind"/>
    <property type="match status" value="1"/>
</dbReference>
<dbReference type="RefSeq" id="WP_133591292.1">
    <property type="nucleotide sequence ID" value="NZ_CP037953.1"/>
</dbReference>
<feature type="domain" description="HTH merR-type" evidence="9">
    <location>
        <begin position="10"/>
        <end position="78"/>
    </location>
</feature>
<keyword evidence="11" id="KW-1185">Reference proteome</keyword>
<dbReference type="GO" id="GO:0003700">
    <property type="term" value="F:DNA-binding transcription factor activity"/>
    <property type="evidence" value="ECO:0007669"/>
    <property type="project" value="InterPro"/>
</dbReference>
<dbReference type="InterPro" id="IPR009061">
    <property type="entry name" value="DNA-bd_dom_put_sf"/>
</dbReference>
<evidence type="ECO:0000313" key="10">
    <source>
        <dbReference type="EMBL" id="TDQ47107.1"/>
    </source>
</evidence>
<evidence type="ECO:0000313" key="11">
    <source>
        <dbReference type="Proteomes" id="UP000295375"/>
    </source>
</evidence>
<keyword evidence="8" id="KW-0804">Transcription</keyword>
<evidence type="ECO:0000259" key="9">
    <source>
        <dbReference type="PROSITE" id="PS50937"/>
    </source>
</evidence>
<keyword evidence="2" id="KW-0001">2Fe-2S</keyword>
<dbReference type="AlphaFoldDB" id="A0A4V3D7A3"/>
<proteinExistence type="predicted"/>
<evidence type="ECO:0000256" key="3">
    <source>
        <dbReference type="ARBA" id="ARBA00022723"/>
    </source>
</evidence>
<evidence type="ECO:0000256" key="8">
    <source>
        <dbReference type="ARBA" id="ARBA00023163"/>
    </source>
</evidence>
<dbReference type="NCBIfam" id="TIGR01950">
    <property type="entry name" value="SoxR"/>
    <property type="match status" value="1"/>
</dbReference>
<evidence type="ECO:0000256" key="4">
    <source>
        <dbReference type="ARBA" id="ARBA00023004"/>
    </source>
</evidence>
<dbReference type="GO" id="GO:0003677">
    <property type="term" value="F:DNA binding"/>
    <property type="evidence" value="ECO:0007669"/>
    <property type="project" value="UniProtKB-KW"/>
</dbReference>
<keyword evidence="7" id="KW-0238">DNA-binding</keyword>
<dbReference type="InterPro" id="IPR047057">
    <property type="entry name" value="MerR_fam"/>
</dbReference>
<protein>
    <recommendedName>
        <fullName evidence="1">Redox-sensitive transcriptional activator SoxR</fullName>
    </recommendedName>
</protein>
<evidence type="ECO:0000256" key="6">
    <source>
        <dbReference type="ARBA" id="ARBA00023015"/>
    </source>
</evidence>
<dbReference type="SUPFAM" id="SSF46955">
    <property type="entry name" value="Putative DNA-binding domain"/>
    <property type="match status" value="1"/>
</dbReference>
<evidence type="ECO:0000256" key="2">
    <source>
        <dbReference type="ARBA" id="ARBA00022714"/>
    </source>
</evidence>
<accession>A0A4V3D7A3</accession>
<dbReference type="PANTHER" id="PTHR30204">
    <property type="entry name" value="REDOX-CYCLING DRUG-SENSING TRANSCRIPTIONAL ACTIVATOR SOXR"/>
    <property type="match status" value="1"/>
</dbReference>
<dbReference type="GO" id="GO:0051537">
    <property type="term" value="F:2 iron, 2 sulfur cluster binding"/>
    <property type="evidence" value="ECO:0007669"/>
    <property type="project" value="UniProtKB-KW"/>
</dbReference>
<keyword evidence="6" id="KW-0805">Transcription regulation</keyword>
<dbReference type="Pfam" id="PF00376">
    <property type="entry name" value="MerR"/>
    <property type="match status" value="1"/>
</dbReference>
<dbReference type="PRINTS" id="PR00040">
    <property type="entry name" value="HTHMERR"/>
</dbReference>
<dbReference type="PANTHER" id="PTHR30204:SF0">
    <property type="entry name" value="REDOX-SENSITIVE TRANSCRIPTIONAL ACTIVATOR SOXR"/>
    <property type="match status" value="1"/>
</dbReference>
<dbReference type="GO" id="GO:0006979">
    <property type="term" value="P:response to oxidative stress"/>
    <property type="evidence" value="ECO:0007669"/>
    <property type="project" value="InterPro"/>
</dbReference>
<reference evidence="10 11" key="1">
    <citation type="submission" date="2019-03" db="EMBL/GenBank/DDBJ databases">
        <title>Genomic Encyclopedia of Type Strains, Phase IV (KMG-IV): sequencing the most valuable type-strain genomes for metagenomic binning, comparative biology and taxonomic classification.</title>
        <authorList>
            <person name="Goeker M."/>
        </authorList>
    </citation>
    <scope>NUCLEOTIDE SEQUENCE [LARGE SCALE GENOMIC DNA]</scope>
    <source>
        <strain evidence="10 11">DSM 103792</strain>
    </source>
</reference>
<evidence type="ECO:0000256" key="1">
    <source>
        <dbReference type="ARBA" id="ARBA00014474"/>
    </source>
</evidence>
<dbReference type="PROSITE" id="PS00552">
    <property type="entry name" value="HTH_MERR_1"/>
    <property type="match status" value="1"/>
</dbReference>
<dbReference type="Gene3D" id="1.10.1660.10">
    <property type="match status" value="1"/>
</dbReference>
<dbReference type="InterPro" id="IPR010211">
    <property type="entry name" value="Redox-sen_tscrpt-act_SoxR"/>
</dbReference>
<dbReference type="GO" id="GO:0046872">
    <property type="term" value="F:metal ion binding"/>
    <property type="evidence" value="ECO:0007669"/>
    <property type="project" value="UniProtKB-KW"/>
</dbReference>
<dbReference type="CDD" id="cd01110">
    <property type="entry name" value="HTH_SoxR"/>
    <property type="match status" value="1"/>
</dbReference>